<feature type="region of interest" description="Disordered" evidence="1">
    <location>
        <begin position="27"/>
        <end position="101"/>
    </location>
</feature>
<dbReference type="PROSITE" id="PS51257">
    <property type="entry name" value="PROKAR_LIPOPROTEIN"/>
    <property type="match status" value="1"/>
</dbReference>
<comment type="caution">
    <text evidence="3">The sequence shown here is derived from an EMBL/GenBank/DDBJ whole genome shotgun (WGS) entry which is preliminary data.</text>
</comment>
<sequence>MRLTYKSLSLACVLTLGLPAAVGCTDDGSGGTSADGDSSGDGDGDGSETGDGDGTETGDGSETGDGDGDGDTGSTAPGDGDGDGDGDPGSPALPEDFPASLTNAGGCGDVYIAVTNDEGTVGLLFNGSELAATAHEMGETQIRESVLPSPDVNLRAAIGTLLDDGCNDTGDGPQIEHEWTAVSGTVTLTVVPQGMAEPWAMPADATLELTNVTFEGEGLEPVVVDSWTVEDVYVGWLPG</sequence>
<evidence type="ECO:0000256" key="1">
    <source>
        <dbReference type="SAM" id="MobiDB-lite"/>
    </source>
</evidence>
<proteinExistence type="predicted"/>
<feature type="signal peptide" evidence="2">
    <location>
        <begin position="1"/>
        <end position="20"/>
    </location>
</feature>
<gene>
    <name evidence="3" type="ORF">ENSA5_30760</name>
</gene>
<dbReference type="Proteomes" id="UP000237968">
    <property type="component" value="Unassembled WGS sequence"/>
</dbReference>
<dbReference type="AlphaFoldDB" id="A0A2S9XZA8"/>
<feature type="chain" id="PRO_5015466843" description="Endo-1,4-beta-xylanase A" evidence="2">
    <location>
        <begin position="21"/>
        <end position="239"/>
    </location>
</feature>
<protein>
    <recommendedName>
        <fullName evidence="5">Endo-1,4-beta-xylanase A</fullName>
    </recommendedName>
</protein>
<organism evidence="3 4">
    <name type="scientific">Enhygromyxa salina</name>
    <dbReference type="NCBI Taxonomy" id="215803"/>
    <lineage>
        <taxon>Bacteria</taxon>
        <taxon>Pseudomonadati</taxon>
        <taxon>Myxococcota</taxon>
        <taxon>Polyangia</taxon>
        <taxon>Nannocystales</taxon>
        <taxon>Nannocystaceae</taxon>
        <taxon>Enhygromyxa</taxon>
    </lineage>
</organism>
<evidence type="ECO:0000313" key="3">
    <source>
        <dbReference type="EMBL" id="PRP98091.1"/>
    </source>
</evidence>
<evidence type="ECO:0000256" key="2">
    <source>
        <dbReference type="SAM" id="SignalP"/>
    </source>
</evidence>
<dbReference type="EMBL" id="PVNK01000147">
    <property type="protein sequence ID" value="PRP98091.1"/>
    <property type="molecule type" value="Genomic_DNA"/>
</dbReference>
<keyword evidence="2" id="KW-0732">Signal</keyword>
<keyword evidence="4" id="KW-1185">Reference proteome</keyword>
<evidence type="ECO:0008006" key="5">
    <source>
        <dbReference type="Google" id="ProtNLM"/>
    </source>
</evidence>
<accession>A0A2S9XZA8</accession>
<evidence type="ECO:0000313" key="4">
    <source>
        <dbReference type="Proteomes" id="UP000237968"/>
    </source>
</evidence>
<dbReference type="RefSeq" id="WP_181197784.1">
    <property type="nucleotide sequence ID" value="NZ_PVNK01000147.1"/>
</dbReference>
<feature type="compositionally biased region" description="Acidic residues" evidence="1">
    <location>
        <begin position="38"/>
        <end position="56"/>
    </location>
</feature>
<reference evidence="3 4" key="1">
    <citation type="submission" date="2018-03" db="EMBL/GenBank/DDBJ databases">
        <title>Draft Genome Sequences of the Obligatory Marine Myxobacteria Enhygromyxa salina SWB005.</title>
        <authorList>
            <person name="Poehlein A."/>
            <person name="Moghaddam J.A."/>
            <person name="Harms H."/>
            <person name="Alanjari M."/>
            <person name="Koenig G.M."/>
            <person name="Daniel R."/>
            <person name="Schaeberle T.F."/>
        </authorList>
    </citation>
    <scope>NUCLEOTIDE SEQUENCE [LARGE SCALE GENOMIC DNA]</scope>
    <source>
        <strain evidence="3 4">SWB005</strain>
    </source>
</reference>
<name>A0A2S9XZA8_9BACT</name>